<protein>
    <submittedName>
        <fullName evidence="2">Uncharacterized protein</fullName>
    </submittedName>
</protein>
<evidence type="ECO:0000313" key="2">
    <source>
        <dbReference type="EMBL" id="OAE23930.1"/>
    </source>
</evidence>
<sequence length="259" mass="27421">MDGEESIGHRFGQIDLFAPACQPPWGLFSPMGREDGLSSAIIRPPDDCLSEFRYLSASANSSASLAPPLGYRLHWATTIPSINLETVHFEPGFDVPYLITVHDASSDGRPSCDTHKMKVLESSNVLGAANQISPSDTSEVYLDHSYAVGFIHVQVDGVFPSVPLYYSVSSVLSPAKGGFNSPMARGGVGERRVANVLFVAFSDGPGQARAQHSTAGQSRVAGQEGRSAGAARGQGGGALWEIHHSTANGSLVMPSRRVP</sequence>
<feature type="compositionally biased region" description="Low complexity" evidence="1">
    <location>
        <begin position="221"/>
        <end position="231"/>
    </location>
</feature>
<dbReference type="EMBL" id="LVLJ01002730">
    <property type="protein sequence ID" value="OAE23930.1"/>
    <property type="molecule type" value="Genomic_DNA"/>
</dbReference>
<dbReference type="Proteomes" id="UP000077202">
    <property type="component" value="Unassembled WGS sequence"/>
</dbReference>
<name>A0A176VSZ3_MARPO</name>
<dbReference type="AlphaFoldDB" id="A0A176VSZ3"/>
<accession>A0A176VSZ3</accession>
<keyword evidence="3" id="KW-1185">Reference proteome</keyword>
<reference evidence="2" key="1">
    <citation type="submission" date="2016-03" db="EMBL/GenBank/DDBJ databases">
        <title>Mechanisms controlling the formation of the plant cell surface in tip-growing cells are functionally conserved among land plants.</title>
        <authorList>
            <person name="Honkanen S."/>
            <person name="Jones V.A."/>
            <person name="Morieri G."/>
            <person name="Champion C."/>
            <person name="Hetherington A.J."/>
            <person name="Kelly S."/>
            <person name="Saint-Marcoux D."/>
            <person name="Proust H."/>
            <person name="Prescott H."/>
            <person name="Dolan L."/>
        </authorList>
    </citation>
    <scope>NUCLEOTIDE SEQUENCE [LARGE SCALE GENOMIC DNA]</scope>
    <source>
        <tissue evidence="2">Whole gametophyte</tissue>
    </source>
</reference>
<evidence type="ECO:0000313" key="3">
    <source>
        <dbReference type="Proteomes" id="UP000077202"/>
    </source>
</evidence>
<evidence type="ECO:0000256" key="1">
    <source>
        <dbReference type="SAM" id="MobiDB-lite"/>
    </source>
</evidence>
<comment type="caution">
    <text evidence="2">The sequence shown here is derived from an EMBL/GenBank/DDBJ whole genome shotgun (WGS) entry which is preliminary data.</text>
</comment>
<organism evidence="2 3">
    <name type="scientific">Marchantia polymorpha subsp. ruderalis</name>
    <dbReference type="NCBI Taxonomy" id="1480154"/>
    <lineage>
        <taxon>Eukaryota</taxon>
        <taxon>Viridiplantae</taxon>
        <taxon>Streptophyta</taxon>
        <taxon>Embryophyta</taxon>
        <taxon>Marchantiophyta</taxon>
        <taxon>Marchantiopsida</taxon>
        <taxon>Marchantiidae</taxon>
        <taxon>Marchantiales</taxon>
        <taxon>Marchantiaceae</taxon>
        <taxon>Marchantia</taxon>
    </lineage>
</organism>
<proteinExistence type="predicted"/>
<feature type="region of interest" description="Disordered" evidence="1">
    <location>
        <begin position="208"/>
        <end position="234"/>
    </location>
</feature>
<gene>
    <name evidence="2" type="ORF">AXG93_1217s1420</name>
</gene>